<reference evidence="1" key="1">
    <citation type="submission" date="2023-05" db="EMBL/GenBank/DDBJ databases">
        <title>Nepenthes gracilis genome sequencing.</title>
        <authorList>
            <person name="Fukushima K."/>
        </authorList>
    </citation>
    <scope>NUCLEOTIDE SEQUENCE</scope>
    <source>
        <strain evidence="1">SING2019-196</strain>
    </source>
</reference>
<organism evidence="1 2">
    <name type="scientific">Nepenthes gracilis</name>
    <name type="common">Slender pitcher plant</name>
    <dbReference type="NCBI Taxonomy" id="150966"/>
    <lineage>
        <taxon>Eukaryota</taxon>
        <taxon>Viridiplantae</taxon>
        <taxon>Streptophyta</taxon>
        <taxon>Embryophyta</taxon>
        <taxon>Tracheophyta</taxon>
        <taxon>Spermatophyta</taxon>
        <taxon>Magnoliopsida</taxon>
        <taxon>eudicotyledons</taxon>
        <taxon>Gunneridae</taxon>
        <taxon>Pentapetalae</taxon>
        <taxon>Caryophyllales</taxon>
        <taxon>Nepenthaceae</taxon>
        <taxon>Nepenthes</taxon>
    </lineage>
</organism>
<dbReference type="AlphaFoldDB" id="A0AAD3T9D8"/>
<protein>
    <submittedName>
        <fullName evidence="1">Uncharacterized protein</fullName>
    </submittedName>
</protein>
<gene>
    <name evidence="1" type="ORF">Nepgr_026235</name>
</gene>
<dbReference type="PANTHER" id="PTHR33132:SF135">
    <property type="entry name" value="OS02G0799700 PROTEIN"/>
    <property type="match status" value="1"/>
</dbReference>
<dbReference type="Proteomes" id="UP001279734">
    <property type="component" value="Unassembled WGS sequence"/>
</dbReference>
<proteinExistence type="predicted"/>
<name>A0AAD3T9D8_NEPGR</name>
<keyword evidence="2" id="KW-1185">Reference proteome</keyword>
<sequence length="208" mass="22964">MMSDYIYLVMDEERREEKSPGGREFSPKLDAEQLQKDLDATSDLLATSPLPMRKSPSTRSSCLCSPTTHLGSFRCRHHRNGDDIRRGHSVGSGLSELADRCISKSNKMQSELQHGDQLKCQEPEVKELDKQSSRLNYKRPVADTCQVQCAVAVLGWQLLRLNCEGLVTVQSPVQSTVAGLGGQSLHLNCKRPVTHASWGSLVCDAALV</sequence>
<dbReference type="EMBL" id="BSYO01000027">
    <property type="protein sequence ID" value="GMH24392.1"/>
    <property type="molecule type" value="Genomic_DNA"/>
</dbReference>
<accession>A0AAD3T9D8</accession>
<comment type="caution">
    <text evidence="1">The sequence shown here is derived from an EMBL/GenBank/DDBJ whole genome shotgun (WGS) entry which is preliminary data.</text>
</comment>
<evidence type="ECO:0000313" key="1">
    <source>
        <dbReference type="EMBL" id="GMH24392.1"/>
    </source>
</evidence>
<evidence type="ECO:0000313" key="2">
    <source>
        <dbReference type="Proteomes" id="UP001279734"/>
    </source>
</evidence>
<dbReference type="PANTHER" id="PTHR33132">
    <property type="entry name" value="OSJNBB0118P14.9 PROTEIN"/>
    <property type="match status" value="1"/>
</dbReference>